<accession>A0A8I0H427</accession>
<name>A0A8I0H427_XANCI</name>
<proteinExistence type="predicted"/>
<dbReference type="Gene3D" id="3.90.110.10">
    <property type="entry name" value="Lactate dehydrogenase/glycoside hydrolase, family 4, C-terminal"/>
    <property type="match status" value="1"/>
</dbReference>
<dbReference type="EMBL" id="JAABFR010001418">
    <property type="protein sequence ID" value="MBD4337923.1"/>
    <property type="molecule type" value="Genomic_DNA"/>
</dbReference>
<dbReference type="SUPFAM" id="SSF56327">
    <property type="entry name" value="LDH C-terminal domain-like"/>
    <property type="match status" value="1"/>
</dbReference>
<sequence>AIANPLPKSAQAIVIPTALREEMFMEAAMEWDADKLTSALCIDPLVQDFTRVRDVVKDLMDYNAKWLPKGWI</sequence>
<dbReference type="Proteomes" id="UP000653002">
    <property type="component" value="Unassembled WGS sequence"/>
</dbReference>
<dbReference type="InterPro" id="IPR015955">
    <property type="entry name" value="Lactate_DH/Glyco_Ohase_4_C"/>
</dbReference>
<dbReference type="GO" id="GO:0016616">
    <property type="term" value="F:oxidoreductase activity, acting on the CH-OH group of donors, NAD or NADP as acceptor"/>
    <property type="evidence" value="ECO:0007669"/>
    <property type="project" value="InterPro"/>
</dbReference>
<dbReference type="AlphaFoldDB" id="A0A8I0H427"/>
<organism evidence="1 2">
    <name type="scientific">Xanthomonas citri pv. citri</name>
    <dbReference type="NCBI Taxonomy" id="611301"/>
    <lineage>
        <taxon>Bacteria</taxon>
        <taxon>Pseudomonadati</taxon>
        <taxon>Pseudomonadota</taxon>
        <taxon>Gammaproteobacteria</taxon>
        <taxon>Lysobacterales</taxon>
        <taxon>Lysobacteraceae</taxon>
        <taxon>Xanthomonas</taxon>
    </lineage>
</organism>
<evidence type="ECO:0000313" key="2">
    <source>
        <dbReference type="Proteomes" id="UP000653002"/>
    </source>
</evidence>
<feature type="non-terminal residue" evidence="1">
    <location>
        <position position="1"/>
    </location>
</feature>
<comment type="caution">
    <text evidence="1">The sequence shown here is derived from an EMBL/GenBank/DDBJ whole genome shotgun (WGS) entry which is preliminary data.</text>
</comment>
<gene>
    <name evidence="1" type="ORF">GUH15_18050</name>
</gene>
<evidence type="ECO:0000313" key="1">
    <source>
        <dbReference type="EMBL" id="MBD4337923.1"/>
    </source>
</evidence>
<reference evidence="1" key="1">
    <citation type="submission" date="2020-01" db="EMBL/GenBank/DDBJ databases">
        <authorList>
            <person name="Richard D."/>
        </authorList>
    </citation>
    <scope>NUCLEOTIDE SEQUENCE</scope>
    <source>
        <strain evidence="1">JP541</strain>
    </source>
</reference>
<evidence type="ECO:0008006" key="3">
    <source>
        <dbReference type="Google" id="ProtNLM"/>
    </source>
</evidence>
<protein>
    <recommendedName>
        <fullName evidence="3">6-phospho-beta-glucosidase</fullName>
    </recommendedName>
</protein>